<dbReference type="PANTHER" id="PTHR30319">
    <property type="entry name" value="PHENYLACETIC ACID REGULATOR-RELATED TRANSCRIPTIONAL REPRESSOR"/>
    <property type="match status" value="1"/>
</dbReference>
<dbReference type="GO" id="GO:0006351">
    <property type="term" value="P:DNA-templated transcription"/>
    <property type="evidence" value="ECO:0007669"/>
    <property type="project" value="TreeGrafter"/>
</dbReference>
<reference evidence="3 4" key="1">
    <citation type="journal article" date="2015" name="Nature">
        <title>rRNA introns, odd ribosomes, and small enigmatic genomes across a large radiation of phyla.</title>
        <authorList>
            <person name="Brown C.T."/>
            <person name="Hug L.A."/>
            <person name="Thomas B.C."/>
            <person name="Sharon I."/>
            <person name="Castelle C.J."/>
            <person name="Singh A."/>
            <person name="Wilkins M.J."/>
            <person name="Williams K.H."/>
            <person name="Banfield J.F."/>
        </authorList>
    </citation>
    <scope>NUCLEOTIDE SEQUENCE [LARGE SCALE GENOMIC DNA]</scope>
</reference>
<organism evidence="3 4">
    <name type="scientific">Candidatus Woesebacteria bacterium GW2011_GWA1_39_21b</name>
    <dbReference type="NCBI Taxonomy" id="1618551"/>
    <lineage>
        <taxon>Bacteria</taxon>
        <taxon>Candidatus Woeseibacteriota</taxon>
    </lineage>
</organism>
<dbReference type="InterPro" id="IPR013225">
    <property type="entry name" value="PaaX_C"/>
</dbReference>
<dbReference type="InterPro" id="IPR048846">
    <property type="entry name" value="PaaX-like_central"/>
</dbReference>
<comment type="caution">
    <text evidence="3">The sequence shown here is derived from an EMBL/GenBank/DDBJ whole genome shotgun (WGS) entry which is preliminary data.</text>
</comment>
<accession>A0A0G0NFM0</accession>
<name>A0A0G0NFM0_9BACT</name>
<proteinExistence type="predicted"/>
<evidence type="ECO:0000259" key="2">
    <source>
        <dbReference type="Pfam" id="PF20803"/>
    </source>
</evidence>
<dbReference type="Proteomes" id="UP000034690">
    <property type="component" value="Unassembled WGS sequence"/>
</dbReference>
<dbReference type="PANTHER" id="PTHR30319:SF1">
    <property type="entry name" value="TRANSCRIPTIONAL REPRESSOR PAAX"/>
    <property type="match status" value="1"/>
</dbReference>
<dbReference type="Gene3D" id="3.30.70.2650">
    <property type="match status" value="1"/>
</dbReference>
<gene>
    <name evidence="3" type="ORF">UT40_C0003G0035</name>
</gene>
<protein>
    <submittedName>
        <fullName evidence="3">Phenylacetic acid degradation operon negative regulatory protein</fullName>
    </submittedName>
</protein>
<evidence type="ECO:0000259" key="1">
    <source>
        <dbReference type="Pfam" id="PF08223"/>
    </source>
</evidence>
<evidence type="ECO:0000313" key="4">
    <source>
        <dbReference type="Proteomes" id="UP000034690"/>
    </source>
</evidence>
<sequence length="253" mass="29551">MGKLLRLRDYILISAAFSGELFDEVRLVGGFLPSAMQNRYGFIPSRYKKTSYLTEVSDMLSVGDIERKVDEHGRAYLILTSSGNKKLKRKFRLHYKNQKWDGYFMIAVFDIPEKQRKARDLLRTKLIELGFGMMQKSVWINPYHFEEDLREFLELHGLGDSVFVLSAKKILAGKIMPLVEKIWDLKKINKNYEKVVNKIKVASRAKNYKRKKLITSAIQIYVETLSTDPHLPKDLLPKHWSRENALRLINKTL</sequence>
<dbReference type="EMBL" id="LBWQ01000003">
    <property type="protein sequence ID" value="KKR14293.1"/>
    <property type="molecule type" value="Genomic_DNA"/>
</dbReference>
<feature type="domain" description="Transcriptional repressor PaaX-like central Cas2-like" evidence="2">
    <location>
        <begin position="98"/>
        <end position="169"/>
    </location>
</feature>
<dbReference type="Pfam" id="PF20803">
    <property type="entry name" value="PaaX_M"/>
    <property type="match status" value="1"/>
</dbReference>
<evidence type="ECO:0000313" key="3">
    <source>
        <dbReference type="EMBL" id="KKR14293.1"/>
    </source>
</evidence>
<dbReference type="Pfam" id="PF08223">
    <property type="entry name" value="PaaX_C"/>
    <property type="match status" value="1"/>
</dbReference>
<dbReference type="AlphaFoldDB" id="A0A0G0NFM0"/>
<feature type="domain" description="Transcriptional repressor PaaX-like C-terminal" evidence="1">
    <location>
        <begin position="183"/>
        <end position="251"/>
    </location>
</feature>